<feature type="transmembrane region" description="Helical" evidence="3">
    <location>
        <begin position="428"/>
        <end position="456"/>
    </location>
</feature>
<evidence type="ECO:0000256" key="2">
    <source>
        <dbReference type="SAM" id="MobiDB-lite"/>
    </source>
</evidence>
<evidence type="ECO:0000256" key="1">
    <source>
        <dbReference type="SAM" id="Coils"/>
    </source>
</evidence>
<feature type="transmembrane region" description="Helical" evidence="3">
    <location>
        <begin position="468"/>
        <end position="488"/>
    </location>
</feature>
<dbReference type="OrthoDB" id="840436at2"/>
<name>A0A2S2DSG6_9BACT</name>
<dbReference type="AlphaFoldDB" id="A0A2S2DSG6"/>
<keyword evidence="5" id="KW-1185">Reference proteome</keyword>
<keyword evidence="3" id="KW-0812">Transmembrane</keyword>
<feature type="coiled-coil region" evidence="1">
    <location>
        <begin position="710"/>
        <end position="740"/>
    </location>
</feature>
<dbReference type="GO" id="GO:0005200">
    <property type="term" value="F:structural constituent of cytoskeleton"/>
    <property type="evidence" value="ECO:0007669"/>
    <property type="project" value="TreeGrafter"/>
</dbReference>
<organism evidence="4 5">
    <name type="scientific">Aquirufa nivalisilvae</name>
    <dbReference type="NCBI Taxonomy" id="2516557"/>
    <lineage>
        <taxon>Bacteria</taxon>
        <taxon>Pseudomonadati</taxon>
        <taxon>Bacteroidota</taxon>
        <taxon>Cytophagia</taxon>
        <taxon>Cytophagales</taxon>
        <taxon>Flectobacillaceae</taxon>
        <taxon>Aquirufa</taxon>
    </lineage>
</organism>
<keyword evidence="3" id="KW-1133">Transmembrane helix</keyword>
<dbReference type="KEGG" id="psez:HME7025_00105"/>
<feature type="compositionally biased region" description="Basic and acidic residues" evidence="2">
    <location>
        <begin position="606"/>
        <end position="621"/>
    </location>
</feature>
<reference evidence="5" key="1">
    <citation type="submission" date="2018-05" db="EMBL/GenBank/DDBJ databases">
        <title>Pseudarcicella sp. HME7025 Genome sequencing and assembly.</title>
        <authorList>
            <person name="Kim H."/>
            <person name="Kang H."/>
            <person name="Joh K."/>
        </authorList>
    </citation>
    <scope>NUCLEOTIDE SEQUENCE [LARGE SCALE GENOMIC DNA]</scope>
    <source>
        <strain evidence="5">HME7025</strain>
    </source>
</reference>
<accession>A0A2S2DSG6</accession>
<dbReference type="Proteomes" id="UP000245468">
    <property type="component" value="Chromosome"/>
</dbReference>
<dbReference type="EMBL" id="CP029346">
    <property type="protein sequence ID" value="AWL07990.1"/>
    <property type="molecule type" value="Genomic_DNA"/>
</dbReference>
<evidence type="ECO:0000256" key="3">
    <source>
        <dbReference type="SAM" id="Phobius"/>
    </source>
</evidence>
<proteinExistence type="predicted"/>
<keyword evidence="3" id="KW-0472">Membrane</keyword>
<evidence type="ECO:0008006" key="6">
    <source>
        <dbReference type="Google" id="ProtNLM"/>
    </source>
</evidence>
<sequence>MSYTEEGRIKLIVDDVQASVKWEQNKQSISRIKKELEDLATSGAKGSEGYKKLQQELNGLNNEQRSLKMNIDVSSASVNQLQEALRYWTSQAKQAKQGSSEWVAATSKIAEIRPHLTQATTELNSLGNVVKAQPSIWANFKTVALGVFAGQGLIGLVQGAITGLKSFGMSIYDMTAKFEKYETVLRTVLGSQKLATEAMAMLKKFASETPFSLDQLTGSYIKLVQRGIKVTAVELTKLGDLASSQGKEFDMLTEALLDAGTGEFERLKEFGIKGKTMGDQITLTFGKVQKVIANTPEAIQNAVISFGELNGVMGGMANISKDLAGKQSNLGDTFDDLRVRIGNKLKPVFHWFLDALYQSIGLVVSLGRVVLEGGRFIAEVSPAIAGFAVAILTMNAANIKAAASALYHTTIEKGRAVYIALSASAMRAFNLVMAATPLGAIGLLIASAAAALVYFYNKSESAQAAVRGLWNALKAIGTTIVTVIKAIASLDFSSVASAFSNAGKNIGAAYEKGYNEKTAEFAKSRRDKELAAQKAHLMQLEDNKVAAIKNEDQREKARMDLAYKRKVEEINSTIKDATVRDQKLAQLATQHEGEISNIGRAAREKRKQEQEEAAKKFKEAEKERLKDEEELLKQIGNAKIEAIKDDNERQLAKLKLDFERDKDAVEKSKANAQIKAEALKQLQLAYDTSLLNMQEDFQKKKEKIELDAIKKKEAEDKKKADEEKARLDQERKDHKELLDDKFKAEIDQAKINLDLTKKNSQAMWDAKLRILNIEAKQKADRLKAEAKAERDRIKESLDAQTEKFRKEADLEKQRIAESVTDKTARDQQIKKIDDDTQLAIFNSNTTAALRLKALDDRLVNELRLNDTSLQRDKINLNQEANDAKEQSNQEFYQGLNAAMAGDMQSFLGFLKKKALEDGKHLNERTQAFANHANGVGSLMLNAVNQLMQLNANYTKSQLNNLTSERDANLKKLDEEYEAGVLTKDELDTAKLKLQKKFDEEALKLKKEEFERNKKLQKANAVIAGSMAILSALAMPWPVGLVMAVLAGVKTAYEINQISDQKFEGRKGGIFKNYGVAQGSSHGKKYGEAGIVMHDRVTGAEVGEIEGGEPVMVLSKKTYANNKPVIDRLLESSMYRNGSPITMQDGGVFQLGRTKMMFADGGVFSRPTGVMPSESSESYINENKELQIEANRFLSGIYKHIIELLSTNQAQKGILEDIREKDNASDIMHAIERRQSTTIKSRF</sequence>
<evidence type="ECO:0000313" key="5">
    <source>
        <dbReference type="Proteomes" id="UP000245468"/>
    </source>
</evidence>
<dbReference type="PANTHER" id="PTHR47357">
    <property type="entry name" value="COP1-INTERACTIVE PROTEIN 1"/>
    <property type="match status" value="1"/>
</dbReference>
<gene>
    <name evidence="4" type="ORF">HME7025_00105</name>
</gene>
<dbReference type="RefSeq" id="WP_109321770.1">
    <property type="nucleotide sequence ID" value="NZ_CP029346.1"/>
</dbReference>
<dbReference type="PANTHER" id="PTHR47357:SF1">
    <property type="entry name" value="SPINDLE POLE BODY COMPONENT 110"/>
    <property type="match status" value="1"/>
</dbReference>
<protein>
    <recommendedName>
        <fullName evidence="6">Phage tail tape measure protein</fullName>
    </recommendedName>
</protein>
<keyword evidence="1" id="KW-0175">Coiled coil</keyword>
<dbReference type="GO" id="GO:0005856">
    <property type="term" value="C:cytoskeleton"/>
    <property type="evidence" value="ECO:0007669"/>
    <property type="project" value="TreeGrafter"/>
</dbReference>
<feature type="coiled-coil region" evidence="1">
    <location>
        <begin position="772"/>
        <end position="803"/>
    </location>
</feature>
<evidence type="ECO:0000313" key="4">
    <source>
        <dbReference type="EMBL" id="AWL07990.1"/>
    </source>
</evidence>
<feature type="region of interest" description="Disordered" evidence="2">
    <location>
        <begin position="600"/>
        <end position="621"/>
    </location>
</feature>